<dbReference type="AlphaFoldDB" id="A0A1H7J4U6"/>
<evidence type="ECO:0000313" key="1">
    <source>
        <dbReference type="EMBL" id="SEK68165.1"/>
    </source>
</evidence>
<dbReference type="OrthoDB" id="7585591at2"/>
<organism evidence="1 2">
    <name type="scientific">Sphingomonas palmae</name>
    <dbReference type="NCBI Taxonomy" id="1855283"/>
    <lineage>
        <taxon>Bacteria</taxon>
        <taxon>Pseudomonadati</taxon>
        <taxon>Pseudomonadota</taxon>
        <taxon>Alphaproteobacteria</taxon>
        <taxon>Sphingomonadales</taxon>
        <taxon>Sphingomonadaceae</taxon>
        <taxon>Sphingomonas</taxon>
    </lineage>
</organism>
<name>A0A1H7J4U6_9SPHN</name>
<reference evidence="2" key="1">
    <citation type="submission" date="2016-10" db="EMBL/GenBank/DDBJ databases">
        <authorList>
            <person name="Varghese N."/>
            <person name="Submissions S."/>
        </authorList>
    </citation>
    <scope>NUCLEOTIDE SEQUENCE [LARGE SCALE GENOMIC DNA]</scope>
    <source>
        <strain evidence="2">JS21-1</strain>
    </source>
</reference>
<keyword evidence="2" id="KW-1185">Reference proteome</keyword>
<gene>
    <name evidence="1" type="ORF">SAMN05216382_0914</name>
</gene>
<protein>
    <submittedName>
        <fullName evidence="1">Uncharacterized protein</fullName>
    </submittedName>
</protein>
<dbReference type="RefSeq" id="WP_093003598.1">
    <property type="nucleotide sequence ID" value="NZ_FNZZ01000001.1"/>
</dbReference>
<sequence length="110" mass="11514">MLGFGRPNRLLRSPGEVIAAIAETPVAFAAIDALVSNDGRAGLAIDAAGQVLAVRLRGSRALACIVPWTALRQTVEGIVVEGDRRFGSVTLIGISALDVRRLGQPQPEEA</sequence>
<dbReference type="Proteomes" id="UP000199214">
    <property type="component" value="Unassembled WGS sequence"/>
</dbReference>
<dbReference type="STRING" id="1855283.SAMN05216382_0914"/>
<evidence type="ECO:0000313" key="2">
    <source>
        <dbReference type="Proteomes" id="UP000199214"/>
    </source>
</evidence>
<proteinExistence type="predicted"/>
<dbReference type="EMBL" id="FNZZ01000001">
    <property type="protein sequence ID" value="SEK68165.1"/>
    <property type="molecule type" value="Genomic_DNA"/>
</dbReference>
<accession>A0A1H7J4U6</accession>